<dbReference type="AlphaFoldDB" id="A0A841FRP6"/>
<dbReference type="GO" id="GO:0008360">
    <property type="term" value="P:regulation of cell shape"/>
    <property type="evidence" value="ECO:0007669"/>
    <property type="project" value="UniProtKB-KW"/>
</dbReference>
<protein>
    <recommendedName>
        <fullName evidence="4">D-alanine--D-alanine ligase</fullName>
        <ecNumber evidence="4">6.3.2.4</ecNumber>
    </recommendedName>
    <alternativeName>
        <fullName evidence="4">D-Ala-D-Ala ligase</fullName>
    </alternativeName>
    <alternativeName>
        <fullName evidence="4">D-alanylalanine synthetase</fullName>
    </alternativeName>
</protein>
<dbReference type="Proteomes" id="UP000548476">
    <property type="component" value="Unassembled WGS sequence"/>
</dbReference>
<accession>A0A841FRP6</accession>
<keyword evidence="6" id="KW-0460">Magnesium</keyword>
<keyword evidence="4" id="KW-0963">Cytoplasm</keyword>
<evidence type="ECO:0000256" key="1">
    <source>
        <dbReference type="ARBA" id="ARBA00010871"/>
    </source>
</evidence>
<dbReference type="GO" id="GO:0046872">
    <property type="term" value="F:metal ion binding"/>
    <property type="evidence" value="ECO:0007669"/>
    <property type="project" value="UniProtKB-KW"/>
</dbReference>
<dbReference type="InterPro" id="IPR011761">
    <property type="entry name" value="ATP-grasp"/>
</dbReference>
<evidence type="ECO:0000256" key="7">
    <source>
        <dbReference type="PROSITE-ProRule" id="PRU00409"/>
    </source>
</evidence>
<keyword evidence="2 4" id="KW-0436">Ligase</keyword>
<dbReference type="PANTHER" id="PTHR23132:SF23">
    <property type="entry name" value="D-ALANINE--D-ALANINE LIGASE B"/>
    <property type="match status" value="1"/>
</dbReference>
<dbReference type="RefSeq" id="WP_184791263.1">
    <property type="nucleotide sequence ID" value="NZ_BONT01000011.1"/>
</dbReference>
<dbReference type="Gene3D" id="3.30.470.20">
    <property type="entry name" value="ATP-grasp fold, B domain"/>
    <property type="match status" value="1"/>
</dbReference>
<feature type="binding site" evidence="6">
    <location>
        <position position="279"/>
    </location>
    <ligand>
        <name>Mg(2+)</name>
        <dbReference type="ChEBI" id="CHEBI:18420"/>
        <label>1</label>
    </ligand>
</feature>
<feature type="active site" evidence="5">
    <location>
        <position position="303"/>
    </location>
</feature>
<dbReference type="InterPro" id="IPR005905">
    <property type="entry name" value="D_ala_D_ala"/>
</dbReference>
<comment type="subcellular location">
    <subcellularLocation>
        <location evidence="4">Cytoplasm</location>
    </subcellularLocation>
</comment>
<dbReference type="GO" id="GO:0071555">
    <property type="term" value="P:cell wall organization"/>
    <property type="evidence" value="ECO:0007669"/>
    <property type="project" value="UniProtKB-KW"/>
</dbReference>
<dbReference type="InterPro" id="IPR013815">
    <property type="entry name" value="ATP_grasp_subdomain_1"/>
</dbReference>
<comment type="similarity">
    <text evidence="1 4">Belongs to the D-alanine--D-alanine ligase family.</text>
</comment>
<feature type="domain" description="ATP-grasp" evidence="8">
    <location>
        <begin position="118"/>
        <end position="325"/>
    </location>
</feature>
<organism evidence="9 10">
    <name type="scientific">Phytomonospora endophytica</name>
    <dbReference type="NCBI Taxonomy" id="714109"/>
    <lineage>
        <taxon>Bacteria</taxon>
        <taxon>Bacillati</taxon>
        <taxon>Actinomycetota</taxon>
        <taxon>Actinomycetes</taxon>
        <taxon>Micromonosporales</taxon>
        <taxon>Micromonosporaceae</taxon>
        <taxon>Phytomonospora</taxon>
    </lineage>
</organism>
<evidence type="ECO:0000256" key="2">
    <source>
        <dbReference type="ARBA" id="ARBA00022598"/>
    </source>
</evidence>
<sequence length="330" mass="33889">MTGTGSEPAAAQAIADLADARVLILAGGLSYERDVSLRSGRRIADALGELGVHAEIADVDSSLLSTLAKDPPDAVVFALHGAPGEDGSLRGVLELLSIPYVGPSATSASRAWDKPGAKTLVREAGITTPDWIALPRETFSDLGAGALLERIGDRMGLPLVVKPSRGGSGLGVQRVSTAGELPAAMMAAFAYGDTALIERFVPGADIAVSVVDFGDGPRALPAVEIAPKGGEYDYVARYNAGATTWHCPARLSDDVAARVAEIAVAAHEALALGDLSRVDLMVPPDGEPAFLEANVAPGMTETSLLPHAARAAGIGVGHLLASLVRNAIRR</sequence>
<feature type="binding site" evidence="6">
    <location>
        <position position="294"/>
    </location>
    <ligand>
        <name>Mg(2+)</name>
        <dbReference type="ChEBI" id="CHEBI:18420"/>
        <label>2</label>
    </ligand>
</feature>
<dbReference type="UniPathway" id="UPA00219"/>
<evidence type="ECO:0000256" key="4">
    <source>
        <dbReference type="HAMAP-Rule" id="MF_00047"/>
    </source>
</evidence>
<dbReference type="Pfam" id="PF07478">
    <property type="entry name" value="Dala_Dala_lig_C"/>
    <property type="match status" value="1"/>
</dbReference>
<comment type="pathway">
    <text evidence="4">Cell wall biogenesis; peptidoglycan biosynthesis.</text>
</comment>
<reference evidence="9 10" key="1">
    <citation type="submission" date="2020-08" db="EMBL/GenBank/DDBJ databases">
        <title>Genomic Encyclopedia of Type Strains, Phase IV (KMG-IV): sequencing the most valuable type-strain genomes for metagenomic binning, comparative biology and taxonomic classification.</title>
        <authorList>
            <person name="Goeker M."/>
        </authorList>
    </citation>
    <scope>NUCLEOTIDE SEQUENCE [LARGE SCALE GENOMIC DNA]</scope>
    <source>
        <strain evidence="9 10">YIM 65646</strain>
    </source>
</reference>
<dbReference type="GO" id="GO:0005524">
    <property type="term" value="F:ATP binding"/>
    <property type="evidence" value="ECO:0007669"/>
    <property type="project" value="UniProtKB-UniRule"/>
</dbReference>
<keyword evidence="4" id="KW-0133">Cell shape</keyword>
<dbReference type="PIRSF" id="PIRSF039102">
    <property type="entry name" value="Ddl/VanB"/>
    <property type="match status" value="1"/>
</dbReference>
<evidence type="ECO:0000256" key="3">
    <source>
        <dbReference type="ARBA" id="ARBA00023316"/>
    </source>
</evidence>
<keyword evidence="6" id="KW-0479">Metal-binding</keyword>
<evidence type="ECO:0000256" key="5">
    <source>
        <dbReference type="PIRSR" id="PIRSR039102-1"/>
    </source>
</evidence>
<dbReference type="GO" id="GO:0009252">
    <property type="term" value="P:peptidoglycan biosynthetic process"/>
    <property type="evidence" value="ECO:0007669"/>
    <property type="project" value="UniProtKB-UniRule"/>
</dbReference>
<dbReference type="PROSITE" id="PS50975">
    <property type="entry name" value="ATP_GRASP"/>
    <property type="match status" value="1"/>
</dbReference>
<dbReference type="HAMAP" id="MF_00047">
    <property type="entry name" value="Dala_Dala_lig"/>
    <property type="match status" value="1"/>
</dbReference>
<dbReference type="Gene3D" id="3.30.1490.20">
    <property type="entry name" value="ATP-grasp fold, A domain"/>
    <property type="match status" value="1"/>
</dbReference>
<feature type="active site" evidence="5">
    <location>
        <position position="168"/>
    </location>
</feature>
<dbReference type="SUPFAM" id="SSF52440">
    <property type="entry name" value="PreATP-grasp domain"/>
    <property type="match status" value="1"/>
</dbReference>
<gene>
    <name evidence="4" type="primary">ddl</name>
    <name evidence="9" type="ORF">HNR73_006357</name>
</gene>
<dbReference type="EC" id="6.3.2.4" evidence="4"/>
<feature type="binding site" evidence="6">
    <location>
        <position position="292"/>
    </location>
    <ligand>
        <name>Mg(2+)</name>
        <dbReference type="ChEBI" id="CHEBI:18420"/>
        <label>1</label>
    </ligand>
</feature>
<comment type="cofactor">
    <cofactor evidence="6">
        <name>Mg(2+)</name>
        <dbReference type="ChEBI" id="CHEBI:18420"/>
    </cofactor>
    <cofactor evidence="6">
        <name>Mn(2+)</name>
        <dbReference type="ChEBI" id="CHEBI:29035"/>
    </cofactor>
    <text evidence="6">Binds 2 magnesium or manganese ions per subunit.</text>
</comment>
<dbReference type="GO" id="GO:0005737">
    <property type="term" value="C:cytoplasm"/>
    <property type="evidence" value="ECO:0007669"/>
    <property type="project" value="UniProtKB-SubCell"/>
</dbReference>
<keyword evidence="10" id="KW-1185">Reference proteome</keyword>
<evidence type="ECO:0000259" key="8">
    <source>
        <dbReference type="PROSITE" id="PS50975"/>
    </source>
</evidence>
<keyword evidence="6" id="KW-0464">Manganese</keyword>
<evidence type="ECO:0000313" key="9">
    <source>
        <dbReference type="EMBL" id="MBB6038474.1"/>
    </source>
</evidence>
<comment type="catalytic activity">
    <reaction evidence="4">
        <text>2 D-alanine + ATP = D-alanyl-D-alanine + ADP + phosphate + H(+)</text>
        <dbReference type="Rhea" id="RHEA:11224"/>
        <dbReference type="ChEBI" id="CHEBI:15378"/>
        <dbReference type="ChEBI" id="CHEBI:30616"/>
        <dbReference type="ChEBI" id="CHEBI:43474"/>
        <dbReference type="ChEBI" id="CHEBI:57416"/>
        <dbReference type="ChEBI" id="CHEBI:57822"/>
        <dbReference type="ChEBI" id="CHEBI:456216"/>
        <dbReference type="EC" id="6.3.2.4"/>
    </reaction>
</comment>
<dbReference type="Gene3D" id="3.40.50.20">
    <property type="match status" value="1"/>
</dbReference>
<feature type="active site" evidence="5">
    <location>
        <position position="32"/>
    </location>
</feature>
<comment type="function">
    <text evidence="4">Cell wall formation.</text>
</comment>
<evidence type="ECO:0000256" key="6">
    <source>
        <dbReference type="PIRSR" id="PIRSR039102-3"/>
    </source>
</evidence>
<dbReference type="EMBL" id="JACHGT010000016">
    <property type="protein sequence ID" value="MBB6038474.1"/>
    <property type="molecule type" value="Genomic_DNA"/>
</dbReference>
<comment type="caution">
    <text evidence="9">The sequence shown here is derived from an EMBL/GenBank/DDBJ whole genome shotgun (WGS) entry which is preliminary data.</text>
</comment>
<keyword evidence="3 4" id="KW-0961">Cell wall biogenesis/degradation</keyword>
<dbReference type="SUPFAM" id="SSF56059">
    <property type="entry name" value="Glutathione synthetase ATP-binding domain-like"/>
    <property type="match status" value="1"/>
</dbReference>
<proteinExistence type="inferred from homology"/>
<evidence type="ECO:0000313" key="10">
    <source>
        <dbReference type="Proteomes" id="UP000548476"/>
    </source>
</evidence>
<dbReference type="InterPro" id="IPR011095">
    <property type="entry name" value="Dala_Dala_lig_C"/>
</dbReference>
<name>A0A841FRP6_9ACTN</name>
<dbReference type="GO" id="GO:0008716">
    <property type="term" value="F:D-alanine-D-alanine ligase activity"/>
    <property type="evidence" value="ECO:0007669"/>
    <property type="project" value="UniProtKB-UniRule"/>
</dbReference>
<keyword evidence="7" id="KW-0067">ATP-binding</keyword>
<feature type="binding site" evidence="6">
    <location>
        <position position="292"/>
    </location>
    <ligand>
        <name>Mg(2+)</name>
        <dbReference type="ChEBI" id="CHEBI:18420"/>
        <label>2</label>
    </ligand>
</feature>
<keyword evidence="4" id="KW-0573">Peptidoglycan synthesis</keyword>
<keyword evidence="7" id="KW-0547">Nucleotide-binding</keyword>
<dbReference type="PANTHER" id="PTHR23132">
    <property type="entry name" value="D-ALANINE--D-ALANINE LIGASE"/>
    <property type="match status" value="1"/>
</dbReference>
<dbReference type="NCBIfam" id="NF002378">
    <property type="entry name" value="PRK01372.1"/>
    <property type="match status" value="1"/>
</dbReference>
<dbReference type="InterPro" id="IPR016185">
    <property type="entry name" value="PreATP-grasp_dom_sf"/>
</dbReference>